<feature type="domain" description="GH15-like" evidence="1">
    <location>
        <begin position="19"/>
        <end position="292"/>
    </location>
</feature>
<keyword evidence="2" id="KW-0378">Hydrolase</keyword>
<dbReference type="InterPro" id="IPR008928">
    <property type="entry name" value="6-hairpin_glycosidase_sf"/>
</dbReference>
<dbReference type="Pfam" id="PF00723">
    <property type="entry name" value="Glyco_hydro_15"/>
    <property type="match status" value="1"/>
</dbReference>
<protein>
    <submittedName>
        <fullName evidence="2">Glycoside hydrolase family 15 protein</fullName>
    </submittedName>
</protein>
<dbReference type="Proteomes" id="UP001241072">
    <property type="component" value="Unassembled WGS sequence"/>
</dbReference>
<evidence type="ECO:0000313" key="2">
    <source>
        <dbReference type="EMBL" id="MDO7882309.1"/>
    </source>
</evidence>
<accession>A0ABT9BP07</accession>
<dbReference type="PANTHER" id="PTHR31616">
    <property type="entry name" value="TREHALASE"/>
    <property type="match status" value="1"/>
</dbReference>
<dbReference type="PANTHER" id="PTHR31616:SF0">
    <property type="entry name" value="GLUCAN 1,4-ALPHA-GLUCOSIDASE"/>
    <property type="match status" value="1"/>
</dbReference>
<keyword evidence="3" id="KW-1185">Reference proteome</keyword>
<sequence>MTTSAPTDVELAELSRHSVELILRLQDPSGAYPASPTFSAYQGYSWFRDGAFIADAVSAYGEEGSASRFHDWCSGILTARSGRIREVVDAAAAGSPVPDERMLGTRFTFDGAEGSDEWWDFQLDGYGTWLWAVVEHAQRHELGIDRWLPAIELAVDYLASSWERPCFDWWEEHAEHVHVSTLGCIAAGLRAAQAVVDPVRADACADAVARIRALIARNGVVSGHLAKWLGSTDVDASLAALVAPLRVYPADGAVGASTIAALDEQLTVDGGVHRYLLDTFFGGGQWPLLSCFLGLAYADAGDTARARELLEWAASTVTADGDLPEQVPHHLLFPDRRQEWIDRWGTVATPLLWSHAMFVRLQVRLEVGR</sequence>
<comment type="caution">
    <text evidence="2">The sequence shown here is derived from an EMBL/GenBank/DDBJ whole genome shotgun (WGS) entry which is preliminary data.</text>
</comment>
<organism evidence="2 3">
    <name type="scientific">Antiquaquibacter soli</name>
    <dbReference type="NCBI Taxonomy" id="3064523"/>
    <lineage>
        <taxon>Bacteria</taxon>
        <taxon>Bacillati</taxon>
        <taxon>Actinomycetota</taxon>
        <taxon>Actinomycetes</taxon>
        <taxon>Micrococcales</taxon>
        <taxon>Microbacteriaceae</taxon>
        <taxon>Antiquaquibacter</taxon>
    </lineage>
</organism>
<dbReference type="SUPFAM" id="SSF48208">
    <property type="entry name" value="Six-hairpin glycosidases"/>
    <property type="match status" value="1"/>
</dbReference>
<dbReference type="EMBL" id="JAUQUB010000001">
    <property type="protein sequence ID" value="MDO7882309.1"/>
    <property type="molecule type" value="Genomic_DNA"/>
</dbReference>
<reference evidence="2 3" key="1">
    <citation type="submission" date="2023-07" db="EMBL/GenBank/DDBJ databases">
        <title>Protaetiibacter sp. nov WY-16 isolated from soil.</title>
        <authorList>
            <person name="Liu B."/>
            <person name="Wan Y."/>
        </authorList>
    </citation>
    <scope>NUCLEOTIDE SEQUENCE [LARGE SCALE GENOMIC DNA]</scope>
    <source>
        <strain evidence="2 3">WY-16</strain>
    </source>
</reference>
<dbReference type="RefSeq" id="WP_305002688.1">
    <property type="nucleotide sequence ID" value="NZ_JAUQUB010000001.1"/>
</dbReference>
<dbReference type="InterPro" id="IPR012341">
    <property type="entry name" value="6hp_glycosidase-like_sf"/>
</dbReference>
<dbReference type="InterPro" id="IPR011613">
    <property type="entry name" value="GH15-like"/>
</dbReference>
<dbReference type="GO" id="GO:0016787">
    <property type="term" value="F:hydrolase activity"/>
    <property type="evidence" value="ECO:0007669"/>
    <property type="project" value="UniProtKB-KW"/>
</dbReference>
<evidence type="ECO:0000259" key="1">
    <source>
        <dbReference type="Pfam" id="PF00723"/>
    </source>
</evidence>
<gene>
    <name evidence="2" type="ORF">Q5716_08740</name>
</gene>
<name>A0ABT9BP07_9MICO</name>
<dbReference type="Gene3D" id="1.50.10.10">
    <property type="match status" value="1"/>
</dbReference>
<proteinExistence type="predicted"/>
<evidence type="ECO:0000313" key="3">
    <source>
        <dbReference type="Proteomes" id="UP001241072"/>
    </source>
</evidence>